<organism evidence="11 12">
    <name type="scientific">Zophobas morio</name>
    <dbReference type="NCBI Taxonomy" id="2755281"/>
    <lineage>
        <taxon>Eukaryota</taxon>
        <taxon>Metazoa</taxon>
        <taxon>Ecdysozoa</taxon>
        <taxon>Arthropoda</taxon>
        <taxon>Hexapoda</taxon>
        <taxon>Insecta</taxon>
        <taxon>Pterygota</taxon>
        <taxon>Neoptera</taxon>
        <taxon>Endopterygota</taxon>
        <taxon>Coleoptera</taxon>
        <taxon>Polyphaga</taxon>
        <taxon>Cucujiformia</taxon>
        <taxon>Tenebrionidae</taxon>
        <taxon>Zophobas</taxon>
    </lineage>
</organism>
<dbReference type="SMART" id="SM00194">
    <property type="entry name" value="PTPc"/>
    <property type="match status" value="1"/>
</dbReference>
<evidence type="ECO:0000256" key="8">
    <source>
        <dbReference type="SAM" id="MobiDB-lite"/>
    </source>
</evidence>
<dbReference type="Gene3D" id="3.90.190.10">
    <property type="entry name" value="Protein tyrosine phosphatase superfamily"/>
    <property type="match status" value="1"/>
</dbReference>
<dbReference type="InterPro" id="IPR029021">
    <property type="entry name" value="Prot-tyrosine_phosphatase-like"/>
</dbReference>
<sequence length="392" mass="44510">MSTGNNIESEFRRLNEKNEWSALFQKIRSESAKNTCGFLEAVKPQNKNLNRYRDVSPFDHSRIVLTRGRVDYINANLIKVEKANRKYILTQGPLINTVSHFWAMVWEQQSKAVLMLNKLVEKKQEKCFQYWPSKLGDDYLMTFDDVGLSLQYIKQEDHSYYLQRVLRLTDMKTRESRDILQFHYTTWPDFGVPSSPTAFLEFLRKVRDAGVLEADVGPAVVHCSAGIGRSGTFCLVDSCLVLIEKFGINSIDVKEILYEMRRYRMGLIQTPEQLRFSYQAIIEGAQQQLSPNSSPVENHVISPPDPIINEVGDDDVASDSDDDGPPPLPPPRLDSLKKPNGTPVDRPLPNIPNSVSCNDFHYEGDGDEVSQFLVACDLSVARAFGVFAPQIR</sequence>
<evidence type="ECO:0000313" key="11">
    <source>
        <dbReference type="EMBL" id="KAJ3663187.1"/>
    </source>
</evidence>
<dbReference type="Pfam" id="PF00102">
    <property type="entry name" value="Y_phosphatase"/>
    <property type="match status" value="1"/>
</dbReference>
<dbReference type="EC" id="3.1.3.48" evidence="3"/>
<name>A0AA38MPG2_9CUCU</name>
<dbReference type="CDD" id="cd14545">
    <property type="entry name" value="PTPc-N1_2"/>
    <property type="match status" value="1"/>
</dbReference>
<comment type="similarity">
    <text evidence="2">Belongs to the protein-tyrosine phosphatase family. Non-receptor class 1 subfamily.</text>
</comment>
<keyword evidence="6" id="KW-0904">Protein phosphatase</keyword>
<evidence type="ECO:0000256" key="3">
    <source>
        <dbReference type="ARBA" id="ARBA00013064"/>
    </source>
</evidence>
<evidence type="ECO:0000259" key="9">
    <source>
        <dbReference type="PROSITE" id="PS50055"/>
    </source>
</evidence>
<keyword evidence="7" id="KW-0472">Membrane</keyword>
<dbReference type="InterPro" id="IPR016130">
    <property type="entry name" value="Tyr_Pase_AS"/>
</dbReference>
<dbReference type="GO" id="GO:0046426">
    <property type="term" value="P:negative regulation of receptor signaling pathway via JAK-STAT"/>
    <property type="evidence" value="ECO:0007669"/>
    <property type="project" value="TreeGrafter"/>
</dbReference>
<dbReference type="GO" id="GO:0005634">
    <property type="term" value="C:nucleus"/>
    <property type="evidence" value="ECO:0007669"/>
    <property type="project" value="TreeGrafter"/>
</dbReference>
<keyword evidence="5" id="KW-0378">Hydrolase</keyword>
<dbReference type="PANTHER" id="PTHR46047:SF3">
    <property type="entry name" value="TYROSINE-PROTEIN PHOSPHATASE NON-RECEPTOR TYPE 61F"/>
    <property type="match status" value="1"/>
</dbReference>
<dbReference type="EMBL" id="JALNTZ010000002">
    <property type="protein sequence ID" value="KAJ3663187.1"/>
    <property type="molecule type" value="Genomic_DNA"/>
</dbReference>
<evidence type="ECO:0000256" key="1">
    <source>
        <dbReference type="ARBA" id="ARBA00004308"/>
    </source>
</evidence>
<dbReference type="GO" id="GO:0009653">
    <property type="term" value="P:anatomical structure morphogenesis"/>
    <property type="evidence" value="ECO:0007669"/>
    <property type="project" value="UniProtKB-ARBA"/>
</dbReference>
<comment type="caution">
    <text evidence="11">The sequence shown here is derived from an EMBL/GenBank/DDBJ whole genome shotgun (WGS) entry which is preliminary data.</text>
</comment>
<dbReference type="GO" id="GO:0012505">
    <property type="term" value="C:endomembrane system"/>
    <property type="evidence" value="ECO:0007669"/>
    <property type="project" value="UniProtKB-SubCell"/>
</dbReference>
<keyword evidence="4" id="KW-0597">Phosphoprotein</keyword>
<dbReference type="GO" id="GO:0070373">
    <property type="term" value="P:negative regulation of ERK1 and ERK2 cascade"/>
    <property type="evidence" value="ECO:0007669"/>
    <property type="project" value="TreeGrafter"/>
</dbReference>
<dbReference type="GO" id="GO:0004726">
    <property type="term" value="F:non-membrane spanning protein tyrosine phosphatase activity"/>
    <property type="evidence" value="ECO:0007669"/>
    <property type="project" value="TreeGrafter"/>
</dbReference>
<dbReference type="PANTHER" id="PTHR46047">
    <property type="entry name" value="TYROSINE-PROTEIN PHOSPHATASE NON-RECEPTOR TYPE 61F"/>
    <property type="match status" value="1"/>
</dbReference>
<protein>
    <recommendedName>
        <fullName evidence="3">protein-tyrosine-phosphatase</fullName>
        <ecNumber evidence="3">3.1.3.48</ecNumber>
    </recommendedName>
</protein>
<dbReference type="PROSITE" id="PS50056">
    <property type="entry name" value="TYR_PHOSPHATASE_2"/>
    <property type="match status" value="1"/>
</dbReference>
<evidence type="ECO:0000256" key="5">
    <source>
        <dbReference type="ARBA" id="ARBA00022801"/>
    </source>
</evidence>
<evidence type="ECO:0000256" key="7">
    <source>
        <dbReference type="ARBA" id="ARBA00023136"/>
    </source>
</evidence>
<dbReference type="GO" id="GO:0005737">
    <property type="term" value="C:cytoplasm"/>
    <property type="evidence" value="ECO:0007669"/>
    <property type="project" value="TreeGrafter"/>
</dbReference>
<proteinExistence type="inferred from homology"/>
<dbReference type="GO" id="GO:0048666">
    <property type="term" value="P:neuron development"/>
    <property type="evidence" value="ECO:0007669"/>
    <property type="project" value="UniProtKB-ARBA"/>
</dbReference>
<evidence type="ECO:0000256" key="4">
    <source>
        <dbReference type="ARBA" id="ARBA00022553"/>
    </source>
</evidence>
<dbReference type="InterPro" id="IPR003595">
    <property type="entry name" value="Tyr_Pase_cat"/>
</dbReference>
<dbReference type="PROSITE" id="PS50055">
    <property type="entry name" value="TYR_PHOSPHATASE_PTP"/>
    <property type="match status" value="1"/>
</dbReference>
<feature type="domain" description="Tyrosine specific protein phosphatases" evidence="10">
    <location>
        <begin position="197"/>
        <end position="275"/>
    </location>
</feature>
<evidence type="ECO:0000256" key="2">
    <source>
        <dbReference type="ARBA" id="ARBA00009701"/>
    </source>
</evidence>
<evidence type="ECO:0000256" key="6">
    <source>
        <dbReference type="ARBA" id="ARBA00022912"/>
    </source>
</evidence>
<dbReference type="PRINTS" id="PR00700">
    <property type="entry name" value="PRTYPHPHTASE"/>
</dbReference>
<accession>A0AA38MPG2</accession>
<evidence type="ECO:0000313" key="12">
    <source>
        <dbReference type="Proteomes" id="UP001168821"/>
    </source>
</evidence>
<dbReference type="Proteomes" id="UP001168821">
    <property type="component" value="Unassembled WGS sequence"/>
</dbReference>
<dbReference type="InterPro" id="IPR051985">
    <property type="entry name" value="NR_tyrosine_phosphatase"/>
</dbReference>
<dbReference type="AlphaFoldDB" id="A0AA38MPG2"/>
<dbReference type="GO" id="GO:0019901">
    <property type="term" value="F:protein kinase binding"/>
    <property type="evidence" value="ECO:0007669"/>
    <property type="project" value="TreeGrafter"/>
</dbReference>
<feature type="compositionally biased region" description="Acidic residues" evidence="8">
    <location>
        <begin position="311"/>
        <end position="324"/>
    </location>
</feature>
<evidence type="ECO:0000259" key="10">
    <source>
        <dbReference type="PROSITE" id="PS50056"/>
    </source>
</evidence>
<dbReference type="PROSITE" id="PS00383">
    <property type="entry name" value="TYR_PHOSPHATASE_1"/>
    <property type="match status" value="1"/>
</dbReference>
<reference evidence="11" key="1">
    <citation type="journal article" date="2023" name="G3 (Bethesda)">
        <title>Whole genome assemblies of Zophobas morio and Tenebrio molitor.</title>
        <authorList>
            <person name="Kaur S."/>
            <person name="Stinson S.A."/>
            <person name="diCenzo G.C."/>
        </authorList>
    </citation>
    <scope>NUCLEOTIDE SEQUENCE</scope>
    <source>
        <strain evidence="11">QUZm001</strain>
    </source>
</reference>
<feature type="region of interest" description="Disordered" evidence="8">
    <location>
        <begin position="288"/>
        <end position="352"/>
    </location>
</feature>
<dbReference type="SUPFAM" id="SSF52799">
    <property type="entry name" value="(Phosphotyrosine protein) phosphatases II"/>
    <property type="match status" value="1"/>
</dbReference>
<keyword evidence="12" id="KW-1185">Reference proteome</keyword>
<gene>
    <name evidence="11" type="ORF">Zmor_007492</name>
</gene>
<comment type="subcellular location">
    <subcellularLocation>
        <location evidence="1">Endomembrane system</location>
    </subcellularLocation>
</comment>
<dbReference type="InterPro" id="IPR000242">
    <property type="entry name" value="PTP_cat"/>
</dbReference>
<feature type="domain" description="Tyrosine-protein phosphatase" evidence="9">
    <location>
        <begin position="7"/>
        <end position="284"/>
    </location>
</feature>
<dbReference type="SMART" id="SM00404">
    <property type="entry name" value="PTPc_motif"/>
    <property type="match status" value="1"/>
</dbReference>
<dbReference type="InterPro" id="IPR000387">
    <property type="entry name" value="Tyr_Pase_dom"/>
</dbReference>